<dbReference type="SUPFAM" id="SSF57783">
    <property type="entry name" value="Zinc beta-ribbon"/>
    <property type="match status" value="1"/>
</dbReference>
<dbReference type="Gene3D" id="3.40.1360.10">
    <property type="match status" value="1"/>
</dbReference>
<evidence type="ECO:0000313" key="1">
    <source>
        <dbReference type="EMBL" id="GAA4445250.1"/>
    </source>
</evidence>
<accession>A0ABP8M8R8</accession>
<comment type="caution">
    <text evidence="1">The sequence shown here is derived from an EMBL/GenBank/DDBJ whole genome shotgun (WGS) entry which is preliminary data.</text>
</comment>
<keyword evidence="2" id="KW-1185">Reference proteome</keyword>
<gene>
    <name evidence="1" type="ORF">GCM10023091_36630</name>
</gene>
<dbReference type="EMBL" id="BAABEY010000033">
    <property type="protein sequence ID" value="GAA4445250.1"/>
    <property type="molecule type" value="Genomic_DNA"/>
</dbReference>
<dbReference type="Gene3D" id="3.90.580.10">
    <property type="entry name" value="Zinc finger, CHC2-type domain"/>
    <property type="match status" value="1"/>
</dbReference>
<dbReference type="Proteomes" id="UP001501508">
    <property type="component" value="Unassembled WGS sequence"/>
</dbReference>
<reference evidence="2" key="1">
    <citation type="journal article" date="2019" name="Int. J. Syst. Evol. Microbiol.">
        <title>The Global Catalogue of Microorganisms (GCM) 10K type strain sequencing project: providing services to taxonomists for standard genome sequencing and annotation.</title>
        <authorList>
            <consortium name="The Broad Institute Genomics Platform"/>
            <consortium name="The Broad Institute Genome Sequencing Center for Infectious Disease"/>
            <person name="Wu L."/>
            <person name="Ma J."/>
        </authorList>
    </citation>
    <scope>NUCLEOTIDE SEQUENCE [LARGE SCALE GENOMIC DNA]</scope>
    <source>
        <strain evidence="2">JCM 31920</strain>
    </source>
</reference>
<dbReference type="InterPro" id="IPR036977">
    <property type="entry name" value="DNA_primase_Znf_CHC2"/>
</dbReference>
<organism evidence="1 2">
    <name type="scientific">Ravibacter arvi</name>
    <dbReference type="NCBI Taxonomy" id="2051041"/>
    <lineage>
        <taxon>Bacteria</taxon>
        <taxon>Pseudomonadati</taxon>
        <taxon>Bacteroidota</taxon>
        <taxon>Cytophagia</taxon>
        <taxon>Cytophagales</taxon>
        <taxon>Spirosomataceae</taxon>
        <taxon>Ravibacter</taxon>
    </lineage>
</organism>
<proteinExistence type="predicted"/>
<sequence>MEKLTCERAKQIDLVDFLASLGHQPRKVKNPDHWYLSPLRTEKTPSFKVNRKLNVWFDHATGEGGNLVDFGIRYFKCTVAELLQSLSGADIPSFSFHPQPSPAGRLHTAALLSDAGEKKENPGNKIVIVDSRVLADKSLLDYLNRRSIPTHIATHFCREVDFLLYGNKQTVIGFLNNAGGYELRSQNFKGSSSPKSITYIDNGAKSLTVFEGFFNFLSWLTMNHKVGELRTNFLVLNSLSFFVKSRSLMERYQEVNLYLDRDKAGMNHIQEALQWNPDLYKDQSLLYGNHKDLNDWLVSKLPDKKQGLRIRRAF</sequence>
<name>A0ABP8M8R8_9BACT</name>
<evidence type="ECO:0000313" key="2">
    <source>
        <dbReference type="Proteomes" id="UP001501508"/>
    </source>
</evidence>
<dbReference type="RefSeq" id="WP_345031883.1">
    <property type="nucleotide sequence ID" value="NZ_BAABEY010000033.1"/>
</dbReference>
<dbReference type="Pfam" id="PF13155">
    <property type="entry name" value="Toprim_2"/>
    <property type="match status" value="1"/>
</dbReference>
<protein>
    <submittedName>
        <fullName evidence="1">Toprim domain-containing protein</fullName>
    </submittedName>
</protein>